<protein>
    <recommendedName>
        <fullName evidence="3">Zinc finger GRF-type domain-containing protein</fullName>
    </recommendedName>
</protein>
<reference evidence="1 2" key="1">
    <citation type="submission" date="2022-01" db="EMBL/GenBank/DDBJ databases">
        <authorList>
            <person name="Xiong W."/>
            <person name="Schranz E."/>
        </authorList>
    </citation>
    <scope>NUCLEOTIDE SEQUENCE [LARGE SCALE GENOMIC DNA]</scope>
</reference>
<name>A0AAU9MCY2_9ASTR</name>
<comment type="caution">
    <text evidence="1">The sequence shown here is derived from an EMBL/GenBank/DDBJ whole genome shotgun (WGS) entry which is preliminary data.</text>
</comment>
<evidence type="ECO:0000313" key="2">
    <source>
        <dbReference type="Proteomes" id="UP001157418"/>
    </source>
</evidence>
<proteinExistence type="predicted"/>
<dbReference type="AlphaFoldDB" id="A0AAU9MCY2"/>
<accession>A0AAU9MCY2</accession>
<dbReference type="EMBL" id="CAKMRJ010001583">
    <property type="protein sequence ID" value="CAH1424402.1"/>
    <property type="molecule type" value="Genomic_DNA"/>
</dbReference>
<dbReference type="Proteomes" id="UP001157418">
    <property type="component" value="Unassembled WGS sequence"/>
</dbReference>
<sequence>MSLSSSSRVRLYGCGHRMWTTWTLKNPGRRFLGCTNYNHEYINYGFFRWIVPQLPNKWYREKMYEVRAQANGEDVMLDGPPTLLSIFMSMKPRLKLLFKILMNMVMALELKVVDLESSSS</sequence>
<gene>
    <name evidence="1" type="ORF">LVIROSA_LOCUS11610</name>
</gene>
<evidence type="ECO:0000313" key="1">
    <source>
        <dbReference type="EMBL" id="CAH1424402.1"/>
    </source>
</evidence>
<evidence type="ECO:0008006" key="3">
    <source>
        <dbReference type="Google" id="ProtNLM"/>
    </source>
</evidence>
<keyword evidence="2" id="KW-1185">Reference proteome</keyword>
<organism evidence="1 2">
    <name type="scientific">Lactuca virosa</name>
    <dbReference type="NCBI Taxonomy" id="75947"/>
    <lineage>
        <taxon>Eukaryota</taxon>
        <taxon>Viridiplantae</taxon>
        <taxon>Streptophyta</taxon>
        <taxon>Embryophyta</taxon>
        <taxon>Tracheophyta</taxon>
        <taxon>Spermatophyta</taxon>
        <taxon>Magnoliopsida</taxon>
        <taxon>eudicotyledons</taxon>
        <taxon>Gunneridae</taxon>
        <taxon>Pentapetalae</taxon>
        <taxon>asterids</taxon>
        <taxon>campanulids</taxon>
        <taxon>Asterales</taxon>
        <taxon>Asteraceae</taxon>
        <taxon>Cichorioideae</taxon>
        <taxon>Cichorieae</taxon>
        <taxon>Lactucinae</taxon>
        <taxon>Lactuca</taxon>
    </lineage>
</organism>